<feature type="region of interest" description="Disordered" evidence="1">
    <location>
        <begin position="145"/>
        <end position="180"/>
    </location>
</feature>
<gene>
    <name evidence="3" type="ORF">CcaverHIS019_0208630</name>
</gene>
<accession>A0AA48I1Q1</accession>
<dbReference type="InterPro" id="IPR004827">
    <property type="entry name" value="bZIP"/>
</dbReference>
<feature type="region of interest" description="Disordered" evidence="1">
    <location>
        <begin position="1"/>
        <end position="111"/>
    </location>
</feature>
<reference evidence="3" key="1">
    <citation type="journal article" date="2023" name="BMC Genomics">
        <title>Chromosome-level genome assemblies of Cutaneotrichosporon spp. (Trichosporonales, Basidiomycota) reveal imbalanced evolution between nucleotide sequences and chromosome synteny.</title>
        <authorList>
            <person name="Kobayashi Y."/>
            <person name="Kayamori A."/>
            <person name="Aoki K."/>
            <person name="Shiwa Y."/>
            <person name="Matsutani M."/>
            <person name="Fujita N."/>
            <person name="Sugita T."/>
            <person name="Iwasaki W."/>
            <person name="Tanaka N."/>
            <person name="Takashima M."/>
        </authorList>
    </citation>
    <scope>NUCLEOTIDE SEQUENCE</scope>
    <source>
        <strain evidence="3">HIS019</strain>
    </source>
</reference>
<dbReference type="RefSeq" id="XP_060454767.1">
    <property type="nucleotide sequence ID" value="XM_060597922.1"/>
</dbReference>
<feature type="compositionally biased region" description="Basic residues" evidence="1">
    <location>
        <begin position="321"/>
        <end position="331"/>
    </location>
</feature>
<dbReference type="EMBL" id="AP028213">
    <property type="protein sequence ID" value="BEI89501.1"/>
    <property type="molecule type" value="Genomic_DNA"/>
</dbReference>
<evidence type="ECO:0000313" key="3">
    <source>
        <dbReference type="EMBL" id="BEI89501.1"/>
    </source>
</evidence>
<evidence type="ECO:0000256" key="1">
    <source>
        <dbReference type="SAM" id="MobiDB-lite"/>
    </source>
</evidence>
<protein>
    <recommendedName>
        <fullName evidence="2">BZIP domain-containing protein</fullName>
    </recommendedName>
</protein>
<sequence>MATTPPPQLYGGEDFHALMNQMMGPPGSPVQTRSGRISRPPPTPQKADETDEAATPQECETPKPPDSTAPRKRGRPRLDPEERARRLRQRNKDAAHQSRKRRREEADENLELLEGKTRECRMLEDRCHELEAQVRELQATLQAHRIPLPSVPGPSRSWRDYRNEQASRNPDRNHASPAVSIDQSSPAFVIPQAYPPVYAGLEALANAALPNLAPHPMAHVTSLNPTSAIGDLSTPLHTTPAAGPLSIDPDIQAALDALNFPAYTWRPDDDAISLSALFTLDDLAEDANDGDFVPPTSPKGESESDSDDDDEYDDEDEKGKWRGKGTGKKRPAPTPTPPDEEEDLFLPIEDVPVPEDQLYADAMKALGVSTPDELKVVVNKIVETASRGGVTPEQVEGLRRLMRLAEPVPLARCLHASAE</sequence>
<dbReference type="PROSITE" id="PS50217">
    <property type="entry name" value="BZIP"/>
    <property type="match status" value="1"/>
</dbReference>
<dbReference type="GeneID" id="85493372"/>
<feature type="compositionally biased region" description="Basic and acidic residues" evidence="1">
    <location>
        <begin position="76"/>
        <end position="96"/>
    </location>
</feature>
<dbReference type="GO" id="GO:0003700">
    <property type="term" value="F:DNA-binding transcription factor activity"/>
    <property type="evidence" value="ECO:0007669"/>
    <property type="project" value="InterPro"/>
</dbReference>
<feature type="region of interest" description="Disordered" evidence="1">
    <location>
        <begin position="286"/>
        <end position="344"/>
    </location>
</feature>
<feature type="compositionally biased region" description="Basic and acidic residues" evidence="1">
    <location>
        <begin position="157"/>
        <end position="174"/>
    </location>
</feature>
<organism evidence="3 4">
    <name type="scientific">Cutaneotrichosporon cavernicola</name>
    <dbReference type="NCBI Taxonomy" id="279322"/>
    <lineage>
        <taxon>Eukaryota</taxon>
        <taxon>Fungi</taxon>
        <taxon>Dikarya</taxon>
        <taxon>Basidiomycota</taxon>
        <taxon>Agaricomycotina</taxon>
        <taxon>Tremellomycetes</taxon>
        <taxon>Trichosporonales</taxon>
        <taxon>Trichosporonaceae</taxon>
        <taxon>Cutaneotrichosporon</taxon>
    </lineage>
</organism>
<feature type="compositionally biased region" description="Acidic residues" evidence="1">
    <location>
        <begin position="303"/>
        <end position="316"/>
    </location>
</feature>
<keyword evidence="4" id="KW-1185">Reference proteome</keyword>
<dbReference type="Proteomes" id="UP001233271">
    <property type="component" value="Chromosome 2"/>
</dbReference>
<dbReference type="KEGG" id="ccac:CcaHIS019_0208630"/>
<feature type="domain" description="BZIP" evidence="2">
    <location>
        <begin position="81"/>
        <end position="144"/>
    </location>
</feature>
<evidence type="ECO:0000313" key="4">
    <source>
        <dbReference type="Proteomes" id="UP001233271"/>
    </source>
</evidence>
<evidence type="ECO:0000259" key="2">
    <source>
        <dbReference type="PROSITE" id="PS50217"/>
    </source>
</evidence>
<dbReference type="AlphaFoldDB" id="A0AA48I1Q1"/>
<name>A0AA48I1Q1_9TREE</name>
<dbReference type="PROSITE" id="PS00036">
    <property type="entry name" value="BZIP_BASIC"/>
    <property type="match status" value="1"/>
</dbReference>
<proteinExistence type="predicted"/>
<dbReference type="Gene3D" id="1.20.5.170">
    <property type="match status" value="1"/>
</dbReference>